<keyword evidence="5" id="KW-0479">Metal-binding</keyword>
<evidence type="ECO:0000256" key="3">
    <source>
        <dbReference type="ARBA" id="ARBA00022490"/>
    </source>
</evidence>
<dbReference type="GO" id="GO:0006435">
    <property type="term" value="P:threonyl-tRNA aminoacylation"/>
    <property type="evidence" value="ECO:0007669"/>
    <property type="project" value="UniProtKB-UniRule"/>
</dbReference>
<evidence type="ECO:0000256" key="7">
    <source>
        <dbReference type="ARBA" id="ARBA00022833"/>
    </source>
</evidence>
<evidence type="ECO:0000256" key="12">
    <source>
        <dbReference type="NCBIfam" id="TIGR00418"/>
    </source>
</evidence>
<dbReference type="SUPFAM" id="SSF55681">
    <property type="entry name" value="Class II aaRS and biotin synthetases"/>
    <property type="match status" value="1"/>
</dbReference>
<dbReference type="Proteomes" id="UP000198688">
    <property type="component" value="Chromosome I"/>
</dbReference>
<dbReference type="GO" id="GO:0005737">
    <property type="term" value="C:cytoplasm"/>
    <property type="evidence" value="ECO:0007669"/>
    <property type="project" value="UniProtKB-UniRule"/>
</dbReference>
<gene>
    <name evidence="14" type="ORF">SAMN04489716_7973</name>
</gene>
<dbReference type="Pfam" id="PF03129">
    <property type="entry name" value="HGTP_anticodon"/>
    <property type="match status" value="1"/>
</dbReference>
<dbReference type="InterPro" id="IPR036621">
    <property type="entry name" value="Anticodon-bd_dom_sf"/>
</dbReference>
<dbReference type="RefSeq" id="WP_092553300.1">
    <property type="nucleotide sequence ID" value="NZ_BOMJ01000027.1"/>
</dbReference>
<dbReference type="OrthoDB" id="9802304at2"/>
<dbReference type="InterPro" id="IPR006195">
    <property type="entry name" value="aa-tRNA-synth_II"/>
</dbReference>
<keyword evidence="3" id="KW-0963">Cytoplasm</keyword>
<evidence type="ECO:0000256" key="6">
    <source>
        <dbReference type="ARBA" id="ARBA00022741"/>
    </source>
</evidence>
<evidence type="ECO:0000259" key="13">
    <source>
        <dbReference type="PROSITE" id="PS50862"/>
    </source>
</evidence>
<evidence type="ECO:0000256" key="4">
    <source>
        <dbReference type="ARBA" id="ARBA00022598"/>
    </source>
</evidence>
<name>A0A1H2D410_9ACTN</name>
<dbReference type="GO" id="GO:0046872">
    <property type="term" value="F:metal ion binding"/>
    <property type="evidence" value="ECO:0007669"/>
    <property type="project" value="UniProtKB-KW"/>
</dbReference>
<protein>
    <recommendedName>
        <fullName evidence="2 12">Threonine--tRNA ligase</fullName>
        <ecNumber evidence="2 12">6.1.1.3</ecNumber>
    </recommendedName>
</protein>
<dbReference type="InterPro" id="IPR045864">
    <property type="entry name" value="aa-tRNA-synth_II/BPL/LPL"/>
</dbReference>
<dbReference type="SUPFAM" id="SSF52954">
    <property type="entry name" value="Class II aaRS ABD-related"/>
    <property type="match status" value="1"/>
</dbReference>
<dbReference type="InterPro" id="IPR033728">
    <property type="entry name" value="ThrRS_core"/>
</dbReference>
<reference evidence="14 15" key="1">
    <citation type="submission" date="2016-10" db="EMBL/GenBank/DDBJ databases">
        <authorList>
            <person name="de Groot N.N."/>
        </authorList>
    </citation>
    <scope>NUCLEOTIDE SEQUENCE [LARGE SCALE GENOMIC DNA]</scope>
    <source>
        <strain evidence="14 15">DSM 43941</strain>
    </source>
</reference>
<dbReference type="FunFam" id="3.30.930.10:FF:000002">
    <property type="entry name" value="Threonine--tRNA ligase"/>
    <property type="match status" value="1"/>
</dbReference>
<dbReference type="Gene3D" id="3.30.930.10">
    <property type="entry name" value="Bira Bifunctional Protein, Domain 2"/>
    <property type="match status" value="1"/>
</dbReference>
<dbReference type="Gene3D" id="3.40.50.800">
    <property type="entry name" value="Anticodon-binding domain"/>
    <property type="match status" value="1"/>
</dbReference>
<keyword evidence="7" id="KW-0862">Zinc</keyword>
<evidence type="ECO:0000313" key="15">
    <source>
        <dbReference type="Proteomes" id="UP000198688"/>
    </source>
</evidence>
<evidence type="ECO:0000256" key="1">
    <source>
        <dbReference type="ARBA" id="ARBA00008226"/>
    </source>
</evidence>
<dbReference type="PRINTS" id="PR01047">
    <property type="entry name" value="TRNASYNTHTHR"/>
</dbReference>
<dbReference type="InterPro" id="IPR002320">
    <property type="entry name" value="Thr-tRNA-ligase_IIa"/>
</dbReference>
<comment type="similarity">
    <text evidence="1">Belongs to the class-II aminoacyl-tRNA synthetase family.</text>
</comment>
<feature type="domain" description="Aminoacyl-transfer RNA synthetases class-II family profile" evidence="13">
    <location>
        <begin position="30"/>
        <end position="297"/>
    </location>
</feature>
<keyword evidence="10 14" id="KW-0030">Aminoacyl-tRNA synthetase</keyword>
<keyword evidence="6" id="KW-0547">Nucleotide-binding</keyword>
<dbReference type="GO" id="GO:0005524">
    <property type="term" value="F:ATP binding"/>
    <property type="evidence" value="ECO:0007669"/>
    <property type="project" value="UniProtKB-KW"/>
</dbReference>
<dbReference type="GO" id="GO:0004829">
    <property type="term" value="F:threonine-tRNA ligase activity"/>
    <property type="evidence" value="ECO:0007669"/>
    <property type="project" value="UniProtKB-UniRule"/>
</dbReference>
<dbReference type="Pfam" id="PF00587">
    <property type="entry name" value="tRNA-synt_2b"/>
    <property type="match status" value="1"/>
</dbReference>
<dbReference type="NCBIfam" id="TIGR00418">
    <property type="entry name" value="thrS"/>
    <property type="match status" value="1"/>
</dbReference>
<keyword evidence="8" id="KW-0067">ATP-binding</keyword>
<dbReference type="AlphaFoldDB" id="A0A1H2D410"/>
<evidence type="ECO:0000256" key="9">
    <source>
        <dbReference type="ARBA" id="ARBA00022917"/>
    </source>
</evidence>
<dbReference type="PANTHER" id="PTHR11451:SF56">
    <property type="entry name" value="THREONINE--TRNA LIGASE 1"/>
    <property type="match status" value="1"/>
</dbReference>
<keyword evidence="4" id="KW-0436">Ligase</keyword>
<evidence type="ECO:0000256" key="11">
    <source>
        <dbReference type="ARBA" id="ARBA00049515"/>
    </source>
</evidence>
<organism evidence="14 15">
    <name type="scientific">Actinoplanes derwentensis</name>
    <dbReference type="NCBI Taxonomy" id="113562"/>
    <lineage>
        <taxon>Bacteria</taxon>
        <taxon>Bacillati</taxon>
        <taxon>Actinomycetota</taxon>
        <taxon>Actinomycetes</taxon>
        <taxon>Micromonosporales</taxon>
        <taxon>Micromonosporaceae</taxon>
        <taxon>Actinoplanes</taxon>
    </lineage>
</organism>
<evidence type="ECO:0000256" key="10">
    <source>
        <dbReference type="ARBA" id="ARBA00023146"/>
    </source>
</evidence>
<accession>A0A1H2D410</accession>
<evidence type="ECO:0000256" key="5">
    <source>
        <dbReference type="ARBA" id="ARBA00022723"/>
    </source>
</evidence>
<dbReference type="EMBL" id="LT629758">
    <property type="protein sequence ID" value="SDT77475.1"/>
    <property type="molecule type" value="Genomic_DNA"/>
</dbReference>
<dbReference type="PANTHER" id="PTHR11451">
    <property type="entry name" value="THREONINE-TRNA LIGASE"/>
    <property type="match status" value="1"/>
</dbReference>
<keyword evidence="9" id="KW-0648">Protein biosynthesis</keyword>
<dbReference type="EC" id="6.1.1.3" evidence="2 12"/>
<keyword evidence="15" id="KW-1185">Reference proteome</keyword>
<dbReference type="CDD" id="cd00771">
    <property type="entry name" value="ThrRS_core"/>
    <property type="match status" value="1"/>
</dbReference>
<sequence length="386" mass="43068">MSADHRRLGRELDLFDSDPLIGAGLPFWLPAGAAARHEVESYLYELERRAGYQHVYSPAMGKRRMYELSGHWRNFADDMFPPMRIGEDELVLRPSLCPHHALIFRSRGRSYRELPLRLAELGPMYRAERSGVLGGLSRVRSMQLNDAHILCAEDQASAEVAGVLDLMRQAHAALAMGPVSYQLSLRGPGKKYGGGDESWARAEALLREALGGEDYVEVPGEAAFYGPKIDVQVQDPSGREWTLATVQIDYHQPEQFELEYAEAGGGKARPVMVHRSLVGSMERLFGHLIEVHQGAFPVWYAPVQLAILPVGPDQDQAAREFASQAADLRVEIHYEGSLSARIRKNSKCPYIAVVGARDVSLRRRDGDQQVMSPAEVIESIRGLLWR</sequence>
<proteinExistence type="inferred from homology"/>
<dbReference type="InterPro" id="IPR002314">
    <property type="entry name" value="aa-tRNA-synt_IIb"/>
</dbReference>
<dbReference type="STRING" id="113562.SAMN04489716_7973"/>
<evidence type="ECO:0000313" key="14">
    <source>
        <dbReference type="EMBL" id="SDT77475.1"/>
    </source>
</evidence>
<evidence type="ECO:0000256" key="8">
    <source>
        <dbReference type="ARBA" id="ARBA00022840"/>
    </source>
</evidence>
<evidence type="ECO:0000256" key="2">
    <source>
        <dbReference type="ARBA" id="ARBA00013163"/>
    </source>
</evidence>
<dbReference type="InterPro" id="IPR004154">
    <property type="entry name" value="Anticodon-bd"/>
</dbReference>
<dbReference type="PROSITE" id="PS50862">
    <property type="entry name" value="AA_TRNA_LIGASE_II"/>
    <property type="match status" value="1"/>
</dbReference>
<comment type="catalytic activity">
    <reaction evidence="11">
        <text>tRNA(Thr) + L-threonine + ATP = L-threonyl-tRNA(Thr) + AMP + diphosphate + H(+)</text>
        <dbReference type="Rhea" id="RHEA:24624"/>
        <dbReference type="Rhea" id="RHEA-COMP:9670"/>
        <dbReference type="Rhea" id="RHEA-COMP:9704"/>
        <dbReference type="ChEBI" id="CHEBI:15378"/>
        <dbReference type="ChEBI" id="CHEBI:30616"/>
        <dbReference type="ChEBI" id="CHEBI:33019"/>
        <dbReference type="ChEBI" id="CHEBI:57926"/>
        <dbReference type="ChEBI" id="CHEBI:78442"/>
        <dbReference type="ChEBI" id="CHEBI:78534"/>
        <dbReference type="ChEBI" id="CHEBI:456215"/>
        <dbReference type="EC" id="6.1.1.3"/>
    </reaction>
</comment>